<gene>
    <name evidence="5" type="ordered locus">Sgly_2509</name>
</gene>
<dbReference type="OrthoDB" id="9802202at2"/>
<comment type="similarity">
    <text evidence="2">Belongs to the bacterial solute-binding protein SsuA/TauA family.</text>
</comment>
<dbReference type="PANTHER" id="PTHR30024">
    <property type="entry name" value="ALIPHATIC SULFONATES-BINDING PROTEIN-RELATED"/>
    <property type="match status" value="1"/>
</dbReference>
<reference evidence="5 6" key="1">
    <citation type="journal article" date="2011" name="Stand. Genomic Sci.">
        <title>Complete genome sequence of Syntrophobotulus glycolicus type strain (FlGlyR).</title>
        <authorList>
            <person name="Han C."/>
            <person name="Mwirichia R."/>
            <person name="Chertkov O."/>
            <person name="Held B."/>
            <person name="Lapidus A."/>
            <person name="Nolan M."/>
            <person name="Lucas S."/>
            <person name="Hammon N."/>
            <person name="Deshpande S."/>
            <person name="Cheng J.F."/>
            <person name="Tapia R."/>
            <person name="Goodwin L."/>
            <person name="Pitluck S."/>
            <person name="Huntemann M."/>
            <person name="Liolios K."/>
            <person name="Ivanova N."/>
            <person name="Pagani I."/>
            <person name="Mavromatis K."/>
            <person name="Ovchinikova G."/>
            <person name="Pati A."/>
            <person name="Chen A."/>
            <person name="Palaniappan K."/>
            <person name="Land M."/>
            <person name="Hauser L."/>
            <person name="Brambilla E.M."/>
            <person name="Rohde M."/>
            <person name="Spring S."/>
            <person name="Sikorski J."/>
            <person name="Goker M."/>
            <person name="Woyke T."/>
            <person name="Bristow J."/>
            <person name="Eisen J.A."/>
            <person name="Markowitz V."/>
            <person name="Hugenholtz P."/>
            <person name="Kyrpides N.C."/>
            <person name="Klenk H.P."/>
            <person name="Detter J.C."/>
        </authorList>
    </citation>
    <scope>NUCLEOTIDE SEQUENCE [LARGE SCALE GENOMIC DNA]</scope>
    <source>
        <strain evidence="6">DSM 8271 / FlGlyR</strain>
    </source>
</reference>
<dbReference type="PROSITE" id="PS51257">
    <property type="entry name" value="PROKAR_LIPOPROTEIN"/>
    <property type="match status" value="1"/>
</dbReference>
<dbReference type="STRING" id="645991.Sgly_2509"/>
<dbReference type="AlphaFoldDB" id="F0SW09"/>
<evidence type="ECO:0000313" key="6">
    <source>
        <dbReference type="Proteomes" id="UP000007488"/>
    </source>
</evidence>
<protein>
    <submittedName>
        <fullName evidence="5">Aliphatic sulfonates family ABC transporter, periplasmic ligand-binding protein</fullName>
    </submittedName>
</protein>
<evidence type="ECO:0000256" key="4">
    <source>
        <dbReference type="SAM" id="SignalP"/>
    </source>
</evidence>
<comment type="subcellular location">
    <subcellularLocation>
        <location evidence="1">Periplasm</location>
    </subcellularLocation>
</comment>
<accession>F0SW09</accession>
<evidence type="ECO:0000256" key="2">
    <source>
        <dbReference type="ARBA" id="ARBA00010742"/>
    </source>
</evidence>
<evidence type="ECO:0000313" key="5">
    <source>
        <dbReference type="EMBL" id="ADY56793.1"/>
    </source>
</evidence>
<evidence type="ECO:0000256" key="3">
    <source>
        <dbReference type="ARBA" id="ARBA00022729"/>
    </source>
</evidence>
<reference evidence="6" key="2">
    <citation type="submission" date="2011-02" db="EMBL/GenBank/DDBJ databases">
        <title>The complete genome of Syntrophobotulus glycolicus DSM 8271.</title>
        <authorList>
            <person name="Lucas S."/>
            <person name="Copeland A."/>
            <person name="Lapidus A."/>
            <person name="Bruce D."/>
            <person name="Goodwin L."/>
            <person name="Pitluck S."/>
            <person name="Kyrpides N."/>
            <person name="Mavromatis K."/>
            <person name="Pagani I."/>
            <person name="Ivanova N."/>
            <person name="Mikhailova N."/>
            <person name="Chertkov O."/>
            <person name="Held B."/>
            <person name="Detter J.C."/>
            <person name="Tapia R."/>
            <person name="Han C."/>
            <person name="Land M."/>
            <person name="Hauser L."/>
            <person name="Markowitz V."/>
            <person name="Cheng J.-F."/>
            <person name="Hugenholtz P."/>
            <person name="Woyke T."/>
            <person name="Wu D."/>
            <person name="Spring S."/>
            <person name="Schroeder M."/>
            <person name="Brambilla E."/>
            <person name="Klenk H.-P."/>
            <person name="Eisen J.A."/>
        </authorList>
    </citation>
    <scope>NUCLEOTIDE SEQUENCE [LARGE SCALE GENOMIC DNA]</scope>
    <source>
        <strain evidence="6">DSM 8271 / FlGlyR</strain>
    </source>
</reference>
<dbReference type="Gene3D" id="3.40.190.10">
    <property type="entry name" value="Periplasmic binding protein-like II"/>
    <property type="match status" value="2"/>
</dbReference>
<evidence type="ECO:0000256" key="1">
    <source>
        <dbReference type="ARBA" id="ARBA00004418"/>
    </source>
</evidence>
<dbReference type="HOGENOM" id="CLU_028871_10_2_9"/>
<dbReference type="KEGG" id="sgy:Sgly_2509"/>
<dbReference type="CDD" id="cd01008">
    <property type="entry name" value="PBP2_NrtA_SsuA_CpmA_like"/>
    <property type="match status" value="1"/>
</dbReference>
<proteinExistence type="inferred from homology"/>
<dbReference type="RefSeq" id="WP_013625658.1">
    <property type="nucleotide sequence ID" value="NC_015172.1"/>
</dbReference>
<keyword evidence="6" id="KW-1185">Reference proteome</keyword>
<name>F0SW09_SYNGF</name>
<dbReference type="Proteomes" id="UP000007488">
    <property type="component" value="Chromosome"/>
</dbReference>
<dbReference type="GO" id="GO:0042597">
    <property type="term" value="C:periplasmic space"/>
    <property type="evidence" value="ECO:0007669"/>
    <property type="project" value="UniProtKB-SubCell"/>
</dbReference>
<organism evidence="5 6">
    <name type="scientific">Syntrophobotulus glycolicus (strain DSM 8271 / FlGlyR)</name>
    <dbReference type="NCBI Taxonomy" id="645991"/>
    <lineage>
        <taxon>Bacteria</taxon>
        <taxon>Bacillati</taxon>
        <taxon>Bacillota</taxon>
        <taxon>Clostridia</taxon>
        <taxon>Eubacteriales</taxon>
        <taxon>Desulfitobacteriaceae</taxon>
        <taxon>Syntrophobotulus</taxon>
    </lineage>
</organism>
<keyword evidence="3 4" id="KW-0732">Signal</keyword>
<dbReference type="PANTHER" id="PTHR30024:SF47">
    <property type="entry name" value="TAURINE-BINDING PERIPLASMIC PROTEIN"/>
    <property type="match status" value="1"/>
</dbReference>
<dbReference type="eggNOG" id="COG0715">
    <property type="taxonomic scope" value="Bacteria"/>
</dbReference>
<feature type="signal peptide" evidence="4">
    <location>
        <begin position="1"/>
        <end position="19"/>
    </location>
</feature>
<feature type="chain" id="PRO_5039419969" evidence="4">
    <location>
        <begin position="20"/>
        <end position="336"/>
    </location>
</feature>
<dbReference type="SUPFAM" id="SSF53850">
    <property type="entry name" value="Periplasmic binding protein-like II"/>
    <property type="match status" value="1"/>
</dbReference>
<dbReference type="Pfam" id="PF13379">
    <property type="entry name" value="NMT1_2"/>
    <property type="match status" value="1"/>
</dbReference>
<dbReference type="EMBL" id="CP002547">
    <property type="protein sequence ID" value="ADY56793.1"/>
    <property type="molecule type" value="Genomic_DNA"/>
</dbReference>
<sequence length="336" mass="36367">MKKIIIGLLLSMLILSAVATGCAKKETPENSAGQTVNLPAPKVVKFGVQPSLQPPHIANMKGFFTEIETKYNTKFELISFASGGPENNALAANEISWAQYGMAPAIVGMEKAGGMLVAIDILEQTAIISDKSINTVADLKGKTVAFPGKGSQQYPLMLKALEGAGLKEDDVVLLKMDASNMSTALEKGEISAYIAWDPHTTKAISSGAGKILVKAEEVMPLKEGHYLGEGVVVRKDFADEYPDLTEDIVKAIMKANDYIVDNLSETPALWSKAIGLDESIIKLSLDNNMSVFVKDISPDLEALNPYVKLLNEYGITQISDVDKFLDEHVILDYTKK</sequence>